<evidence type="ECO:0000313" key="3">
    <source>
        <dbReference type="EMBL" id="MFC5583392.1"/>
    </source>
</evidence>
<accession>A0ABW0T0M3</accession>
<dbReference type="RefSeq" id="WP_377328847.1">
    <property type="nucleotide sequence ID" value="NZ_JBHSNG010000020.1"/>
</dbReference>
<reference evidence="4" key="2">
    <citation type="journal article" date="2019" name="Int. J. Syst. Evol. Microbiol.">
        <title>The Global Catalogue of Microorganisms (GCM) 10K type strain sequencing project: providing services to taxonomists for standard genome sequencing and annotation.</title>
        <authorList>
            <consortium name="The Broad Institute Genomics Platform"/>
            <consortium name="The Broad Institute Genome Sequencing Center for Infectious Disease"/>
            <person name="Wu L."/>
            <person name="Ma J."/>
        </authorList>
    </citation>
    <scope>NUCLEOTIDE SEQUENCE [LARGE SCALE GENOMIC DNA]</scope>
    <source>
        <strain evidence="4">CGMCC 1.13587</strain>
    </source>
</reference>
<reference evidence="2" key="1">
    <citation type="journal article" date="2014" name="Int. J. Syst. Evol. Microbiol.">
        <title>Complete genome of a new Firmicutes species belonging to the dominant human colonic microbiota ('Ruminococcus bicirculans') reveals two chromosomes and a selective capacity to utilize plant glucans.</title>
        <authorList>
            <consortium name="NISC Comparative Sequencing Program"/>
            <person name="Wegmann U."/>
            <person name="Louis P."/>
            <person name="Goesmann A."/>
            <person name="Henrissat B."/>
            <person name="Duncan S.H."/>
            <person name="Flint H.J."/>
        </authorList>
    </citation>
    <scope>NUCLEOTIDE SEQUENCE</scope>
    <source>
        <strain evidence="2">KACC 11761</strain>
    </source>
</reference>
<dbReference type="InterPro" id="IPR025246">
    <property type="entry name" value="IS30-like_HTH"/>
</dbReference>
<evidence type="ECO:0000259" key="1">
    <source>
        <dbReference type="Pfam" id="PF13936"/>
    </source>
</evidence>
<comment type="caution">
    <text evidence="2">The sequence shown here is derived from an EMBL/GenBank/DDBJ whole genome shotgun (WGS) entry which is preliminary data.</text>
</comment>
<proteinExistence type="predicted"/>
<feature type="domain" description="Transposase IS30-like HTH" evidence="1">
    <location>
        <begin position="2"/>
        <end position="34"/>
    </location>
</feature>
<gene>
    <name evidence="2" type="ORF">ACFPPB_15575</name>
    <name evidence="3" type="ORF">ACFPPB_19960</name>
</gene>
<evidence type="ECO:0000313" key="2">
    <source>
        <dbReference type="EMBL" id="MFC5582540.1"/>
    </source>
</evidence>
<evidence type="ECO:0000313" key="4">
    <source>
        <dbReference type="Proteomes" id="UP001596111"/>
    </source>
</evidence>
<keyword evidence="4" id="KW-1185">Reference proteome</keyword>
<sequence>MSYTHLSQDERYQIQHLHRGGFSAREISAELKRA</sequence>
<dbReference type="Proteomes" id="UP001596111">
    <property type="component" value="Unassembled WGS sequence"/>
</dbReference>
<organism evidence="2 4">
    <name type="scientific">Rhodanobacter terrae</name>
    <dbReference type="NCBI Taxonomy" id="418647"/>
    <lineage>
        <taxon>Bacteria</taxon>
        <taxon>Pseudomonadati</taxon>
        <taxon>Pseudomonadota</taxon>
        <taxon>Gammaproteobacteria</taxon>
        <taxon>Lysobacterales</taxon>
        <taxon>Rhodanobacteraceae</taxon>
        <taxon>Rhodanobacter</taxon>
    </lineage>
</organism>
<protein>
    <submittedName>
        <fullName evidence="2">Helix-turn-helix domain-containing protein</fullName>
    </submittedName>
</protein>
<dbReference type="EMBL" id="JBHSNG010000020">
    <property type="protein sequence ID" value="MFC5582540.1"/>
    <property type="molecule type" value="Genomic_DNA"/>
</dbReference>
<dbReference type="Gene3D" id="1.10.10.60">
    <property type="entry name" value="Homeodomain-like"/>
    <property type="match status" value="1"/>
</dbReference>
<feature type="non-terminal residue" evidence="2">
    <location>
        <position position="34"/>
    </location>
</feature>
<reference evidence="2" key="3">
    <citation type="submission" date="2024-09" db="EMBL/GenBank/DDBJ databases">
        <authorList>
            <person name="Sun Q."/>
            <person name="Mori K."/>
        </authorList>
    </citation>
    <scope>NUCLEOTIDE SEQUENCE</scope>
    <source>
        <strain evidence="2">KACC 11761</strain>
    </source>
</reference>
<dbReference type="Pfam" id="PF13936">
    <property type="entry name" value="HTH_38"/>
    <property type="match status" value="1"/>
</dbReference>
<name>A0ABW0T0M3_9GAMM</name>
<dbReference type="EMBL" id="JBHSNG010000052">
    <property type="protein sequence ID" value="MFC5583392.1"/>
    <property type="molecule type" value="Genomic_DNA"/>
</dbReference>